<feature type="transmembrane region" description="Helical" evidence="1">
    <location>
        <begin position="21"/>
        <end position="41"/>
    </location>
</feature>
<keyword evidence="3" id="KW-1185">Reference proteome</keyword>
<organism evidence="2 3">
    <name type="scientific">Prunus armeniaca</name>
    <name type="common">Apricot</name>
    <name type="synonym">Armeniaca vulgaris</name>
    <dbReference type="NCBI Taxonomy" id="36596"/>
    <lineage>
        <taxon>Eukaryota</taxon>
        <taxon>Viridiplantae</taxon>
        <taxon>Streptophyta</taxon>
        <taxon>Embryophyta</taxon>
        <taxon>Tracheophyta</taxon>
        <taxon>Spermatophyta</taxon>
        <taxon>Magnoliopsida</taxon>
        <taxon>eudicotyledons</taxon>
        <taxon>Gunneridae</taxon>
        <taxon>Pentapetalae</taxon>
        <taxon>rosids</taxon>
        <taxon>fabids</taxon>
        <taxon>Rosales</taxon>
        <taxon>Rosaceae</taxon>
        <taxon>Amygdaloideae</taxon>
        <taxon>Amygdaleae</taxon>
        <taxon>Prunus</taxon>
    </lineage>
</organism>
<dbReference type="EMBL" id="CAEKKB010000006">
    <property type="protein sequence ID" value="CAB4312498.1"/>
    <property type="molecule type" value="Genomic_DNA"/>
</dbReference>
<dbReference type="SUPFAM" id="SSF82861">
    <property type="entry name" value="Mechanosensitive channel protein MscS (YggB), transmembrane region"/>
    <property type="match status" value="1"/>
</dbReference>
<evidence type="ECO:0000313" key="3">
    <source>
        <dbReference type="Proteomes" id="UP000507245"/>
    </source>
</evidence>
<sequence length="68" mass="7153">MGAQGYSLARLLKGKDGSTRVFLGTIYRGVGSVIVFVNWAMEKMGAEGYSLANLLRMLGPFGVAIGVG</sequence>
<keyword evidence="1" id="KW-1133">Transmembrane helix</keyword>
<keyword evidence="1" id="KW-0472">Membrane</keyword>
<evidence type="ECO:0000256" key="1">
    <source>
        <dbReference type="SAM" id="Phobius"/>
    </source>
</evidence>
<name>A0A6J5XN08_PRUAR</name>
<gene>
    <name evidence="2" type="ORF">ORAREDHAP_LOCUS34959</name>
</gene>
<reference evidence="3" key="1">
    <citation type="journal article" date="2020" name="Genome Biol.">
        <title>Gamete binning: chromosome-level and haplotype-resolved genome assembly enabled by high-throughput single-cell sequencing of gamete genomes.</title>
        <authorList>
            <person name="Campoy J.A."/>
            <person name="Sun H."/>
            <person name="Goel M."/>
            <person name="Jiao W.-B."/>
            <person name="Folz-Donahue K."/>
            <person name="Wang N."/>
            <person name="Rubio M."/>
            <person name="Liu C."/>
            <person name="Kukat C."/>
            <person name="Ruiz D."/>
            <person name="Huettel B."/>
            <person name="Schneeberger K."/>
        </authorList>
    </citation>
    <scope>NUCLEOTIDE SEQUENCE [LARGE SCALE GENOMIC DNA]</scope>
    <source>
        <strain evidence="3">cv. Rojo Pasion</strain>
    </source>
</reference>
<keyword evidence="1" id="KW-0812">Transmembrane</keyword>
<dbReference type="GO" id="GO:0016020">
    <property type="term" value="C:membrane"/>
    <property type="evidence" value="ECO:0007669"/>
    <property type="project" value="InterPro"/>
</dbReference>
<dbReference type="Proteomes" id="UP000507245">
    <property type="component" value="Unassembled WGS sequence"/>
</dbReference>
<evidence type="ECO:0000313" key="2">
    <source>
        <dbReference type="EMBL" id="CAB4312498.1"/>
    </source>
</evidence>
<dbReference type="InterPro" id="IPR011014">
    <property type="entry name" value="MscS_channel_TM-2"/>
</dbReference>
<dbReference type="AlphaFoldDB" id="A0A6J5XN08"/>
<protein>
    <submittedName>
        <fullName evidence="2">Uncharacterized protein</fullName>
    </submittedName>
</protein>
<accession>A0A6J5XN08</accession>
<proteinExistence type="predicted"/>